<dbReference type="Pfam" id="PF08463">
    <property type="entry name" value="EcoEI_R_C"/>
    <property type="match status" value="1"/>
</dbReference>
<dbReference type="HOGENOM" id="CLU_009326_0_0_10"/>
<dbReference type="REBASE" id="29659">
    <property type="entry name" value="Mtr4126ORF1391P"/>
</dbReference>
<dbReference type="InterPro" id="IPR001650">
    <property type="entry name" value="Helicase_C-like"/>
</dbReference>
<gene>
    <name evidence="3" type="ordered locus">Ftrac_1394</name>
</gene>
<organism evidence="3 4">
    <name type="scientific">Marivirga tractuosa (strain ATCC 23168 / DSM 4126 / NBRC 15989 / NCIMB 1408 / VKM B-1430 / H-43)</name>
    <name type="common">Microscilla tractuosa</name>
    <name type="synonym">Flexibacter tractuosus</name>
    <dbReference type="NCBI Taxonomy" id="643867"/>
    <lineage>
        <taxon>Bacteria</taxon>
        <taxon>Pseudomonadati</taxon>
        <taxon>Bacteroidota</taxon>
        <taxon>Cytophagia</taxon>
        <taxon>Cytophagales</taxon>
        <taxon>Marivirgaceae</taxon>
        <taxon>Marivirga</taxon>
    </lineage>
</organism>
<dbReference type="Pfam" id="PF00271">
    <property type="entry name" value="Helicase_C"/>
    <property type="match status" value="1"/>
</dbReference>
<dbReference type="RefSeq" id="WP_013453533.1">
    <property type="nucleotide sequence ID" value="NC_014759.1"/>
</dbReference>
<dbReference type="KEGG" id="mtt:Ftrac_1394"/>
<dbReference type="Pfam" id="PF04313">
    <property type="entry name" value="HSDR_N"/>
    <property type="match status" value="1"/>
</dbReference>
<dbReference type="InterPro" id="IPR050742">
    <property type="entry name" value="Helicase_Restrict-Modif_Enz"/>
</dbReference>
<reference evidence="3 4" key="1">
    <citation type="journal article" date="2011" name="Stand. Genomic Sci.">
        <title>Complete genome sequence of Marivirga tractuosa type strain (H-43).</title>
        <authorList>
            <person name="Pagani I."/>
            <person name="Chertkov O."/>
            <person name="Lapidus A."/>
            <person name="Lucas S."/>
            <person name="Del Rio T.G."/>
            <person name="Tice H."/>
            <person name="Copeland A."/>
            <person name="Cheng J.F."/>
            <person name="Nolan M."/>
            <person name="Saunders E."/>
            <person name="Pitluck S."/>
            <person name="Held B."/>
            <person name="Goodwin L."/>
            <person name="Liolios K."/>
            <person name="Ovchinikova G."/>
            <person name="Ivanova N."/>
            <person name="Mavromatis K."/>
            <person name="Pati A."/>
            <person name="Chen A."/>
            <person name="Palaniappan K."/>
            <person name="Land M."/>
            <person name="Hauser L."/>
            <person name="Jeffries C.D."/>
            <person name="Detter J.C."/>
            <person name="Han C."/>
            <person name="Tapia R."/>
            <person name="Ngatchou-Djao O.D."/>
            <person name="Rohde M."/>
            <person name="Goker M."/>
            <person name="Spring S."/>
            <person name="Sikorski J."/>
            <person name="Woyke T."/>
            <person name="Bristow J."/>
            <person name="Eisen J.A."/>
            <person name="Markowitz V."/>
            <person name="Hugenholtz P."/>
            <person name="Klenk H.P."/>
            <person name="Kyrpides N.C."/>
        </authorList>
    </citation>
    <scope>NUCLEOTIDE SEQUENCE [LARGE SCALE GENOMIC DNA]</scope>
    <source>
        <strain evidence="4">ATCC 23168 / DSM 4126 / NBRC 15989 / NCIMB 1408 / VKM B-1430 / H-43</strain>
    </source>
</reference>
<dbReference type="InterPro" id="IPR013670">
    <property type="entry name" value="EcoEI_R_C_dom"/>
</dbReference>
<dbReference type="InterPro" id="IPR007409">
    <property type="entry name" value="Restrct_endonuc_type1_HsdR_N"/>
</dbReference>
<dbReference type="GO" id="GO:0005524">
    <property type="term" value="F:ATP binding"/>
    <property type="evidence" value="ECO:0007669"/>
    <property type="project" value="UniProtKB-KW"/>
</dbReference>
<dbReference type="CDD" id="cd18799">
    <property type="entry name" value="SF2_C_EcoAI-like"/>
    <property type="match status" value="1"/>
</dbReference>
<evidence type="ECO:0000256" key="1">
    <source>
        <dbReference type="SAM" id="Coils"/>
    </source>
</evidence>
<feature type="domain" description="Helicase ATP-binding" evidence="2">
    <location>
        <begin position="388"/>
        <end position="547"/>
    </location>
</feature>
<evidence type="ECO:0000313" key="4">
    <source>
        <dbReference type="Proteomes" id="UP000008720"/>
    </source>
</evidence>
<dbReference type="PROSITE" id="PS51192">
    <property type="entry name" value="HELICASE_ATP_BIND_1"/>
    <property type="match status" value="1"/>
</dbReference>
<dbReference type="eggNOG" id="COG4096">
    <property type="taxonomic scope" value="Bacteria"/>
</dbReference>
<name>E4TMV3_MARTH</name>
<dbReference type="CDD" id="cd18032">
    <property type="entry name" value="DEXHc_RE_I_III_res"/>
    <property type="match status" value="1"/>
</dbReference>
<dbReference type="PANTHER" id="PTHR47396">
    <property type="entry name" value="TYPE I RESTRICTION ENZYME ECOKI R PROTEIN"/>
    <property type="match status" value="1"/>
</dbReference>
<dbReference type="Pfam" id="PF04851">
    <property type="entry name" value="ResIII"/>
    <property type="match status" value="1"/>
</dbReference>
<dbReference type="EMBL" id="CP002349">
    <property type="protein sequence ID" value="ADR21384.1"/>
    <property type="molecule type" value="Genomic_DNA"/>
</dbReference>
<dbReference type="GO" id="GO:0009307">
    <property type="term" value="P:DNA restriction-modification system"/>
    <property type="evidence" value="ECO:0007669"/>
    <property type="project" value="UniProtKB-KW"/>
</dbReference>
<dbReference type="EC" id="3.1.21.3" evidence="3"/>
<dbReference type="OrthoDB" id="9759819at2"/>
<dbReference type="Proteomes" id="UP000008720">
    <property type="component" value="Chromosome"/>
</dbReference>
<dbReference type="InterPro" id="IPR014001">
    <property type="entry name" value="Helicase_ATP-bd"/>
</dbReference>
<dbReference type="PANTHER" id="PTHR47396:SF1">
    <property type="entry name" value="ATP-DEPENDENT HELICASE IRC3-RELATED"/>
    <property type="match status" value="1"/>
</dbReference>
<dbReference type="AlphaFoldDB" id="E4TMV3"/>
<dbReference type="SUPFAM" id="SSF52540">
    <property type="entry name" value="P-loop containing nucleoside triphosphate hydrolases"/>
    <property type="match status" value="2"/>
</dbReference>
<dbReference type="Gene3D" id="3.40.50.300">
    <property type="entry name" value="P-loop containing nucleotide triphosphate hydrolases"/>
    <property type="match status" value="2"/>
</dbReference>
<dbReference type="InterPro" id="IPR006935">
    <property type="entry name" value="Helicase/UvrB_N"/>
</dbReference>
<evidence type="ECO:0000313" key="3">
    <source>
        <dbReference type="EMBL" id="ADR21384.1"/>
    </source>
</evidence>
<dbReference type="GO" id="GO:0005829">
    <property type="term" value="C:cytosol"/>
    <property type="evidence" value="ECO:0007669"/>
    <property type="project" value="TreeGrafter"/>
</dbReference>
<keyword evidence="3" id="KW-0378">Hydrolase</keyword>
<protein>
    <submittedName>
        <fullName evidence="3">Type I site-specific deoxyribonuclease</fullName>
        <ecNumber evidence="3">3.1.21.3</ecNumber>
    </submittedName>
</protein>
<feature type="coiled-coil region" evidence="1">
    <location>
        <begin position="145"/>
        <end position="207"/>
    </location>
</feature>
<dbReference type="GO" id="GO:0009035">
    <property type="term" value="F:type I site-specific deoxyribonuclease activity"/>
    <property type="evidence" value="ECO:0007669"/>
    <property type="project" value="UniProtKB-EC"/>
</dbReference>
<accession>E4TMV3</accession>
<keyword evidence="1" id="KW-0175">Coiled coil</keyword>
<proteinExistence type="predicted"/>
<dbReference type="InterPro" id="IPR027417">
    <property type="entry name" value="P-loop_NTPase"/>
</dbReference>
<dbReference type="Gene3D" id="3.90.1570.30">
    <property type="match status" value="1"/>
</dbReference>
<keyword evidence="4" id="KW-1185">Reference proteome</keyword>
<dbReference type="SMART" id="SM00487">
    <property type="entry name" value="DEXDc"/>
    <property type="match status" value="1"/>
</dbReference>
<sequence>MSNFNFLKDEWSTLYQNMVLAEQRVFSEPESTAMKCRVALEEVVHRIYELEYLDLPFNTDLFSMMQEPDFRNTISFDLRELDIIRKTGNNAGHYKTRRVTKEDAKVSLKYSFSLLKWFAETYSEVQPETPTHFDETVIPKIGGEGRKIQEQRKEHEEEKKKLQEQIDQLIKEQKEQLEKAKDSENSLLEYKQEIQAAKAAVTEQKRERQVKPSKEFSEAETRLHLINIDLKEAGWNNLSEGRELEFPVKGMPITKDNPNGNGYVDYVLWGSDGKPLALVEAKRTSKDVEIGKHQAYLYANCLEEMYGQRPIIFYTNGYDTRLWDDTFYAGSRRVHGFYTQDELQWLIQQRGSRKDIRQAKVDTAIAGRPYQIEAIKRTAETFVTDSQEGLRGNKRNALLVMATGSGKTRVSAALVDVLFKNNWAKRVLFLADRNALVTQAKRSFSEHLNDLSSVDLTQEKENDTTRLVFSTYQSMMNKIDNSFTEDERFYGVGHFDLIVIDEAHRSIYNRYKAIFEYFDSLLVGLTATPKDSIDHNTFELFDCGSGDPTFSYELEEAVSSNYLVPFENLDVSTKFLREGIKYAQLSAEEKAKYEETFRDSTTGQFPDEIRSSAINKWLFNKDTVYKVLDQLMEKGLRIEGGDKLGRTIIFAVNQKHAQFIEDCFKERYPEQPSNFIATIHTQVSHAESMIRAFCNQEEEKLPQIAVSVDMMDTGIDAPRVLNLVFFKVVRSYAKFWQMIGRGTRLCPDVFGYKQPKEKFLIFDVCQNFDFFSIEQNGKSGTIGKPLTQRIFESRLQLSRLLAETGEPDHLEQSKELRDMLHSAIATLDKKRFQVDMQYQYVEEFEKRKRWNNLNAEDIHIIEEHLSDLPVPESTNENARIFDLMMLKLQIAHLLISSAQKGYHQKLIEIAEELSTKYNIPQVMKSRTLIESMKDPDFYKTLTQRKIEEIRVEVRELVQYLEKDKQPIIYTNLTDSDAETVAGEPLPKFENVGIYKRRVESFIRENQNLLVISKIKSNETITIEELKQLESVLFDGSERGTRADFVKEYGEQPLAKLIRNIIGLDVAAAQQAFADFIQSGNLTANQIKFINTIISFLTKNGTIEKRMLFEPPFTDMNDQGILGVFEDAEAHKIISIIQEINENAEVG</sequence>
<evidence type="ECO:0000259" key="2">
    <source>
        <dbReference type="PROSITE" id="PS51192"/>
    </source>
</evidence>
<dbReference type="GO" id="GO:0003677">
    <property type="term" value="F:DNA binding"/>
    <property type="evidence" value="ECO:0007669"/>
    <property type="project" value="UniProtKB-KW"/>
</dbReference>
<dbReference type="STRING" id="643867.Ftrac_1394"/>